<dbReference type="GO" id="GO:0046983">
    <property type="term" value="F:protein dimerization activity"/>
    <property type="evidence" value="ECO:0007669"/>
    <property type="project" value="InterPro"/>
</dbReference>
<gene>
    <name evidence="2" type="ORF">SAMN02745213_02126</name>
</gene>
<keyword evidence="3" id="KW-1185">Reference proteome</keyword>
<keyword evidence="2" id="KW-0238">DNA-binding</keyword>
<reference evidence="3" key="1">
    <citation type="submission" date="2017-02" db="EMBL/GenBank/DDBJ databases">
        <authorList>
            <person name="Varghese N."/>
            <person name="Submissions S."/>
        </authorList>
    </citation>
    <scope>NUCLEOTIDE SEQUENCE [LARGE SCALE GENOMIC DNA]</scope>
    <source>
        <strain evidence="3">DSM 3072</strain>
    </source>
</reference>
<dbReference type="InterPro" id="IPR054180">
    <property type="entry name" value="H-NS-like_N"/>
</dbReference>
<feature type="domain" description="DNA-binding protein H-NS-like N-terminal" evidence="1">
    <location>
        <begin position="4"/>
        <end position="76"/>
    </location>
</feature>
<evidence type="ECO:0000259" key="1">
    <source>
        <dbReference type="Pfam" id="PF22470"/>
    </source>
</evidence>
<proteinExistence type="predicted"/>
<dbReference type="InterPro" id="IPR027454">
    <property type="entry name" value="Histone_HNS_N"/>
</dbReference>
<dbReference type="Gene3D" id="1.10.287.1050">
    <property type="entry name" value="H-NS histone-like proteins"/>
    <property type="match status" value="1"/>
</dbReference>
<organism evidence="2 3">
    <name type="scientific">Succinivibrio dextrinosolvens DSM 3072</name>
    <dbReference type="NCBI Taxonomy" id="1123324"/>
    <lineage>
        <taxon>Bacteria</taxon>
        <taxon>Pseudomonadati</taxon>
        <taxon>Pseudomonadota</taxon>
        <taxon>Gammaproteobacteria</taxon>
        <taxon>Aeromonadales</taxon>
        <taxon>Succinivibrionaceae</taxon>
        <taxon>Succinivibrio</taxon>
    </lineage>
</organism>
<sequence>MDFKYLKNYRNLKAFFKEASSEDIQFIISKLTEFYAEVKNKEEQAEKLEKARIQFLNGVLDSLDNHNFTVEDLMALKKTGSRENRNKMRPRYLYHDLDGNECLWSGQGKIPKAMQQVMQRDGITDKNHYLIKDSDS</sequence>
<evidence type="ECO:0000313" key="2">
    <source>
        <dbReference type="EMBL" id="SKA68907.1"/>
    </source>
</evidence>
<accession>A0A1T4VVD3</accession>
<dbReference type="Gene3D" id="4.10.430.10">
    <property type="entry name" value="Histone-like protein H-NS, C-terminal domain"/>
    <property type="match status" value="1"/>
</dbReference>
<dbReference type="EMBL" id="FUXX01000052">
    <property type="protein sequence ID" value="SKA68907.1"/>
    <property type="molecule type" value="Genomic_DNA"/>
</dbReference>
<dbReference type="GO" id="GO:0003677">
    <property type="term" value="F:DNA binding"/>
    <property type="evidence" value="ECO:0007669"/>
    <property type="project" value="UniProtKB-KW"/>
</dbReference>
<dbReference type="AlphaFoldDB" id="A0A1T4VVD3"/>
<dbReference type="Proteomes" id="UP000242432">
    <property type="component" value="Unassembled WGS sequence"/>
</dbReference>
<dbReference type="Pfam" id="PF22470">
    <property type="entry name" value="Histone_HNS_N"/>
    <property type="match status" value="1"/>
</dbReference>
<dbReference type="RefSeq" id="WP_078929436.1">
    <property type="nucleotide sequence ID" value="NZ_FUXX01000052.1"/>
</dbReference>
<name>A0A1T4VVD3_9GAMM</name>
<dbReference type="SUPFAM" id="SSF81273">
    <property type="entry name" value="H-NS histone-like proteins"/>
    <property type="match status" value="2"/>
</dbReference>
<evidence type="ECO:0000313" key="3">
    <source>
        <dbReference type="Proteomes" id="UP000242432"/>
    </source>
</evidence>
<dbReference type="STRING" id="83771.SAMN02910357_02394"/>
<dbReference type="InterPro" id="IPR037150">
    <property type="entry name" value="H-NS_C_dom_sf"/>
</dbReference>
<protein>
    <submittedName>
        <fullName evidence="2">DNA-binding protein H-NS</fullName>
    </submittedName>
</protein>